<dbReference type="AlphaFoldDB" id="A0AAE1WDT2"/>
<evidence type="ECO:0000313" key="1">
    <source>
        <dbReference type="EMBL" id="KAK4391465.1"/>
    </source>
</evidence>
<reference evidence="1" key="2">
    <citation type="journal article" date="2024" name="Plant">
        <title>Genomic evolution and insights into agronomic trait innovations of Sesamum species.</title>
        <authorList>
            <person name="Miao H."/>
            <person name="Wang L."/>
            <person name="Qu L."/>
            <person name="Liu H."/>
            <person name="Sun Y."/>
            <person name="Le M."/>
            <person name="Wang Q."/>
            <person name="Wei S."/>
            <person name="Zheng Y."/>
            <person name="Lin W."/>
            <person name="Duan Y."/>
            <person name="Cao H."/>
            <person name="Xiong S."/>
            <person name="Wang X."/>
            <person name="Wei L."/>
            <person name="Li C."/>
            <person name="Ma Q."/>
            <person name="Ju M."/>
            <person name="Zhao R."/>
            <person name="Li G."/>
            <person name="Mu C."/>
            <person name="Tian Q."/>
            <person name="Mei H."/>
            <person name="Zhang T."/>
            <person name="Gao T."/>
            <person name="Zhang H."/>
        </authorList>
    </citation>
    <scope>NUCLEOTIDE SEQUENCE</scope>
    <source>
        <strain evidence="1">K16</strain>
    </source>
</reference>
<organism evidence="1 2">
    <name type="scientific">Sesamum angolense</name>
    <dbReference type="NCBI Taxonomy" id="2727404"/>
    <lineage>
        <taxon>Eukaryota</taxon>
        <taxon>Viridiplantae</taxon>
        <taxon>Streptophyta</taxon>
        <taxon>Embryophyta</taxon>
        <taxon>Tracheophyta</taxon>
        <taxon>Spermatophyta</taxon>
        <taxon>Magnoliopsida</taxon>
        <taxon>eudicotyledons</taxon>
        <taxon>Gunneridae</taxon>
        <taxon>Pentapetalae</taxon>
        <taxon>asterids</taxon>
        <taxon>lamiids</taxon>
        <taxon>Lamiales</taxon>
        <taxon>Pedaliaceae</taxon>
        <taxon>Sesamum</taxon>
    </lineage>
</organism>
<dbReference type="Proteomes" id="UP001289374">
    <property type="component" value="Unassembled WGS sequence"/>
</dbReference>
<protein>
    <submittedName>
        <fullName evidence="1">Uncharacterized protein</fullName>
    </submittedName>
</protein>
<keyword evidence="2" id="KW-1185">Reference proteome</keyword>
<reference evidence="1" key="1">
    <citation type="submission" date="2020-06" db="EMBL/GenBank/DDBJ databases">
        <authorList>
            <person name="Li T."/>
            <person name="Hu X."/>
            <person name="Zhang T."/>
            <person name="Song X."/>
            <person name="Zhang H."/>
            <person name="Dai N."/>
            <person name="Sheng W."/>
            <person name="Hou X."/>
            <person name="Wei L."/>
        </authorList>
    </citation>
    <scope>NUCLEOTIDE SEQUENCE</scope>
    <source>
        <strain evidence="1">K16</strain>
        <tissue evidence="1">Leaf</tissue>
    </source>
</reference>
<name>A0AAE1WDT2_9LAMI</name>
<evidence type="ECO:0000313" key="2">
    <source>
        <dbReference type="Proteomes" id="UP001289374"/>
    </source>
</evidence>
<dbReference type="EMBL" id="JACGWL010000011">
    <property type="protein sequence ID" value="KAK4391465.1"/>
    <property type="molecule type" value="Genomic_DNA"/>
</dbReference>
<dbReference type="PANTHER" id="PTHR48475:SF2">
    <property type="entry name" value="RIBONUCLEASE H"/>
    <property type="match status" value="1"/>
</dbReference>
<dbReference type="PANTHER" id="PTHR48475">
    <property type="entry name" value="RIBONUCLEASE H"/>
    <property type="match status" value="1"/>
</dbReference>
<sequence>MKALVDPTWVAWLWLIRLYKDGKFKIGVLSKTYNNASRPLLTPKNYSSFHHWRNPFNLVHRSEAVIPAKTELEISESNIMNRRIITMLRANLDLIDEVREDAHTHIERYKQRIVNAYNRRVRKREIQIGDLVLRRASVLGPVGKLVPNWEGPYKITGIIKFGAYELEDINGLNLKTKVHSVNSTLLKAALLAHIYLSRLLAHTSLKSPCWRTLCLNCLDSAHLLKSPYWRILYLSRFVDLHFA</sequence>
<proteinExistence type="predicted"/>
<gene>
    <name evidence="1" type="ORF">Sango_1924300</name>
</gene>
<accession>A0AAE1WDT2</accession>
<comment type="caution">
    <text evidence="1">The sequence shown here is derived from an EMBL/GenBank/DDBJ whole genome shotgun (WGS) entry which is preliminary data.</text>
</comment>